<dbReference type="AlphaFoldDB" id="K8E561"/>
<evidence type="ECO:0000313" key="3">
    <source>
        <dbReference type="Proteomes" id="UP000000212"/>
    </source>
</evidence>
<dbReference type="HOGENOM" id="CLU_159099_3_2_9"/>
<keyword evidence="3" id="KW-1185">Reference proteome</keyword>
<dbReference type="EMBL" id="HE999757">
    <property type="protein sequence ID" value="CCO11760.2"/>
    <property type="molecule type" value="Genomic_DNA"/>
</dbReference>
<proteinExistence type="predicted"/>
<name>K8E561_CARML</name>
<dbReference type="STRING" id="1234679.BN424_2320"/>
<keyword evidence="1" id="KW-0812">Transmembrane</keyword>
<dbReference type="Proteomes" id="UP000000212">
    <property type="component" value="Chromosome"/>
</dbReference>
<organism evidence="2 3">
    <name type="scientific">Carnobacterium maltaromaticum LMA28</name>
    <dbReference type="NCBI Taxonomy" id="1234679"/>
    <lineage>
        <taxon>Bacteria</taxon>
        <taxon>Bacillati</taxon>
        <taxon>Bacillota</taxon>
        <taxon>Bacilli</taxon>
        <taxon>Lactobacillales</taxon>
        <taxon>Carnobacteriaceae</taxon>
        <taxon>Carnobacterium</taxon>
    </lineage>
</organism>
<evidence type="ECO:0000313" key="2">
    <source>
        <dbReference type="EMBL" id="CCO11760.2"/>
    </source>
</evidence>
<gene>
    <name evidence="2" type="ORF">BN424_2320</name>
</gene>
<evidence type="ECO:0008006" key="4">
    <source>
        <dbReference type="Google" id="ProtNLM"/>
    </source>
</evidence>
<dbReference type="KEGG" id="cml:BN424_2320"/>
<keyword evidence="1" id="KW-1133">Transmembrane helix</keyword>
<accession>K8E561</accession>
<protein>
    <recommendedName>
        <fullName evidence="4">SHOCT domain-containing protein</fullName>
    </recommendedName>
</protein>
<keyword evidence="1" id="KW-0472">Membrane</keyword>
<feature type="transmembrane region" description="Helical" evidence="1">
    <location>
        <begin position="6"/>
        <end position="23"/>
    </location>
</feature>
<evidence type="ECO:0000256" key="1">
    <source>
        <dbReference type="SAM" id="Phobius"/>
    </source>
</evidence>
<reference evidence="3" key="1">
    <citation type="journal article" date="2013" name="Genome Announc.">
        <title>Complete Chromosome Sequence of Carnobacterium maltaromaticum LMA 28.</title>
        <authorList>
            <person name="Cailliez-Grimal C."/>
            <person name="Chaillou S."/>
            <person name="Anba-Mondoloni J."/>
            <person name="Loux V."/>
            <person name="Afzal M.I."/>
            <person name="Rahman A."/>
            <person name="Kergourlay G."/>
            <person name="Champomier-Verges M.C."/>
            <person name="Zagorec M."/>
            <person name="Dalgaard P."/>
            <person name="Leisner J.J."/>
            <person name="Prevost H."/>
            <person name="Revol-Junelles A.M."/>
            <person name="Borges F."/>
        </authorList>
    </citation>
    <scope>NUCLEOTIDE SEQUENCE</scope>
    <source>
        <strain evidence="3">LMA28</strain>
    </source>
</reference>
<sequence length="61" mass="7210">MMFMGIIWVSLIVLIVILVLKTFEKKNQKQNFEESPVDILLKEFAKGAITEEEYLAKRKYM</sequence>